<accession>A0A6A0B5U0</accession>
<keyword evidence="1" id="KW-0472">Membrane</keyword>
<evidence type="ECO:0000313" key="3">
    <source>
        <dbReference type="Proteomes" id="UP000475928"/>
    </source>
</evidence>
<comment type="caution">
    <text evidence="2">The sequence shown here is derived from an EMBL/GenBank/DDBJ whole genome shotgun (WGS) entry which is preliminary data.</text>
</comment>
<dbReference type="EMBL" id="BLLH01000004">
    <property type="protein sequence ID" value="GFH40602.1"/>
    <property type="molecule type" value="Genomic_DNA"/>
</dbReference>
<evidence type="ECO:0000313" key="2">
    <source>
        <dbReference type="EMBL" id="GFH40602.1"/>
    </source>
</evidence>
<evidence type="ECO:0000256" key="1">
    <source>
        <dbReference type="SAM" id="Phobius"/>
    </source>
</evidence>
<keyword evidence="1" id="KW-1133">Transmembrane helix</keyword>
<name>A0A6A0B5U0_9LACT</name>
<protein>
    <submittedName>
        <fullName evidence="2">Cadmium transporter</fullName>
    </submittedName>
</protein>
<gene>
    <name evidence="2" type="primary">cadD</name>
    <name evidence="2" type="ORF">Hs20B_10000</name>
</gene>
<dbReference type="InterPro" id="IPR036259">
    <property type="entry name" value="MFS_trans_sf"/>
</dbReference>
<feature type="transmembrane region" description="Helical" evidence="1">
    <location>
        <begin position="38"/>
        <end position="60"/>
    </location>
</feature>
<dbReference type="AlphaFoldDB" id="A0A6A0B5U0"/>
<reference evidence="2 3" key="1">
    <citation type="submission" date="2020-02" db="EMBL/GenBank/DDBJ databases">
        <title>Draft genome sequence of Lactococcus sp. Hs20B0-1.</title>
        <authorList>
            <person name="Noda S."/>
            <person name="Yuki M."/>
            <person name="Ohkuma M."/>
        </authorList>
    </citation>
    <scope>NUCLEOTIDE SEQUENCE [LARGE SCALE GENOMIC DNA]</scope>
    <source>
        <strain evidence="2 3">Hs20B0-1</strain>
    </source>
</reference>
<keyword evidence="1" id="KW-0812">Transmembrane</keyword>
<dbReference type="SUPFAM" id="SSF103473">
    <property type="entry name" value="MFS general substrate transporter"/>
    <property type="match status" value="1"/>
</dbReference>
<organism evidence="2 3">
    <name type="scientific">Pseudolactococcus insecticola</name>
    <dbReference type="NCBI Taxonomy" id="2709158"/>
    <lineage>
        <taxon>Bacteria</taxon>
        <taxon>Bacillati</taxon>
        <taxon>Bacillota</taxon>
        <taxon>Bacilli</taxon>
        <taxon>Lactobacillales</taxon>
        <taxon>Streptococcaceae</taxon>
        <taxon>Pseudolactococcus</taxon>
    </lineage>
</organism>
<feature type="transmembrane region" description="Helical" evidence="1">
    <location>
        <begin position="193"/>
        <end position="213"/>
    </location>
</feature>
<feature type="transmembrane region" description="Helical" evidence="1">
    <location>
        <begin position="152"/>
        <end position="173"/>
    </location>
</feature>
<proteinExistence type="predicted"/>
<feature type="transmembrane region" description="Helical" evidence="1">
    <location>
        <begin position="66"/>
        <end position="84"/>
    </location>
</feature>
<sequence length="214" mass="24220">MATFLTATVLYWSTAVDLLVILMMLFSTVRRDKWRQIYLGQFLGSIGLIVIALFLAYVLHFVPEPWLLSFLGLIPIYFGVKALFFDHDEDGKEDENSDSHEESEVEEARNLLIKHKDKPLTLTVALITFASCGADNIGLFTPYFITLTGSKLVMTLILFVIYIFLLIILGKWFAKLPPVARFMEKYAEKTVGIIYILIGIMVLVESGTISHFIG</sequence>
<dbReference type="Proteomes" id="UP000475928">
    <property type="component" value="Unassembled WGS sequence"/>
</dbReference>
<dbReference type="RefSeq" id="WP_308780285.1">
    <property type="nucleotide sequence ID" value="NZ_BLLH01000004.1"/>
</dbReference>
<dbReference type="InterPro" id="IPR004676">
    <property type="entry name" value="Cd-R_transporter"/>
</dbReference>
<dbReference type="Pfam" id="PF03596">
    <property type="entry name" value="Cad"/>
    <property type="match status" value="1"/>
</dbReference>
<feature type="transmembrane region" description="Helical" evidence="1">
    <location>
        <begin position="119"/>
        <end position="140"/>
    </location>
</feature>
<feature type="transmembrane region" description="Helical" evidence="1">
    <location>
        <begin position="6"/>
        <end position="26"/>
    </location>
</feature>
<keyword evidence="3" id="KW-1185">Reference proteome</keyword>